<dbReference type="EMBL" id="CANTUO010000005">
    <property type="protein sequence ID" value="CAI5760112.1"/>
    <property type="molecule type" value="Genomic_DNA"/>
</dbReference>
<accession>A0A9W4XC36</accession>
<dbReference type="Gene3D" id="2.40.160.50">
    <property type="entry name" value="membrane protein fhac: a member of the omp85/tpsb transporter family"/>
    <property type="match status" value="1"/>
</dbReference>
<proteinExistence type="predicted"/>
<evidence type="ECO:0008006" key="3">
    <source>
        <dbReference type="Google" id="ProtNLM"/>
    </source>
</evidence>
<evidence type="ECO:0000313" key="1">
    <source>
        <dbReference type="EMBL" id="CAI5760112.1"/>
    </source>
</evidence>
<comment type="caution">
    <text evidence="1">The sequence shown here is derived from an EMBL/GenBank/DDBJ whole genome shotgun (WGS) entry which is preliminary data.</text>
</comment>
<dbReference type="OrthoDB" id="1724197at2759"/>
<dbReference type="AlphaFoldDB" id="A0A9W4XC36"/>
<organism evidence="1 2">
    <name type="scientific">Candida verbasci</name>
    <dbReference type="NCBI Taxonomy" id="1227364"/>
    <lineage>
        <taxon>Eukaryota</taxon>
        <taxon>Fungi</taxon>
        <taxon>Dikarya</taxon>
        <taxon>Ascomycota</taxon>
        <taxon>Saccharomycotina</taxon>
        <taxon>Pichiomycetes</taxon>
        <taxon>Debaryomycetaceae</taxon>
        <taxon>Candida/Lodderomyces clade</taxon>
        <taxon>Candida</taxon>
    </lineage>
</organism>
<protein>
    <recommendedName>
        <fullName evidence="3">Bacterial surface antigen (D15) domain-containing protein</fullName>
    </recommendedName>
</protein>
<keyword evidence="2" id="KW-1185">Reference proteome</keyword>
<gene>
    <name evidence="1" type="ORF">CANVERA_P4623</name>
</gene>
<sequence length="474" mass="54059">MVSLKVDTNPDFKGRLIEQDILDQSGSQPIYLSRIEINGGETFSYQFFNKLLSPLVDNSDYTFSQLVTNIQSTRSNLLNTGVFKNVDVNLQPDYFINYPQQIKSYNNEKSIPTKLTFDLSSINLNINEGFFNFNNEEMLNLNLNHLNNNFNENAELVSIGVDYNPYKPYDVLLTNGKFISSLKNPLFKFLIDLNVGQSNNLNWGNFKSKILSGKLGLLYKKEQFDIFNGFQINKKNLYDIEDDDIKFFTGDFLKTSVLNNVNYSNVSYINTLTKNFPTNGIKFNINIELSSIQENSNNLNGGEFFKSSINANIYKSLFNNLLTTHFETDFGFIYSFSKFPIHPTDKFYLGGFNSFIGFNKNSVEPKGGLQFYKVQSTFYTKVPSLLYKANGFAHEANPLRLYATAIIGNVSNNIFKDESGALSYGLGLRYFNHWANFDLGYYISNRFGYQQDNTQGLRNGIQFSISIGGSNRNT</sequence>
<reference evidence="1" key="1">
    <citation type="submission" date="2022-12" db="EMBL/GenBank/DDBJ databases">
        <authorList>
            <person name="Brejova B."/>
        </authorList>
    </citation>
    <scope>NUCLEOTIDE SEQUENCE</scope>
</reference>
<evidence type="ECO:0000313" key="2">
    <source>
        <dbReference type="Proteomes" id="UP001152885"/>
    </source>
</evidence>
<name>A0A9W4XC36_9ASCO</name>
<dbReference type="Proteomes" id="UP001152885">
    <property type="component" value="Unassembled WGS sequence"/>
</dbReference>